<keyword evidence="2" id="KW-1185">Reference proteome</keyword>
<evidence type="ECO:0000313" key="1">
    <source>
        <dbReference type="EMBL" id="PGG96081.1"/>
    </source>
</evidence>
<evidence type="ECO:0000313" key="2">
    <source>
        <dbReference type="Proteomes" id="UP000223968"/>
    </source>
</evidence>
<sequence>MSFSSTKGGEGNVTTIVVAREDYKPLGALAARAKALRTPRSMQFGQCYFTQPNRTAFGT</sequence>
<name>A0A2B7WHT4_9EURO</name>
<reference evidence="1 2" key="1">
    <citation type="submission" date="2017-10" db="EMBL/GenBank/DDBJ databases">
        <title>Comparative genomics in systemic dimorphic fungi from Ajellomycetaceae.</title>
        <authorList>
            <person name="Munoz J.F."/>
            <person name="Mcewen J.G."/>
            <person name="Clay O.K."/>
            <person name="Cuomo C.A."/>
        </authorList>
    </citation>
    <scope>NUCLEOTIDE SEQUENCE [LARGE SCALE GENOMIC DNA]</scope>
    <source>
        <strain evidence="1 2">UAMH5409</strain>
    </source>
</reference>
<dbReference type="EMBL" id="PDNB01000296">
    <property type="protein sequence ID" value="PGG96081.1"/>
    <property type="molecule type" value="Genomic_DNA"/>
</dbReference>
<gene>
    <name evidence="1" type="ORF">AJ79_09738</name>
</gene>
<dbReference type="AlphaFoldDB" id="A0A2B7WHT4"/>
<protein>
    <submittedName>
        <fullName evidence="1">Uncharacterized protein</fullName>
    </submittedName>
</protein>
<dbReference type="Proteomes" id="UP000223968">
    <property type="component" value="Unassembled WGS sequence"/>
</dbReference>
<proteinExistence type="predicted"/>
<organism evidence="1 2">
    <name type="scientific">Helicocarpus griseus UAMH5409</name>
    <dbReference type="NCBI Taxonomy" id="1447875"/>
    <lineage>
        <taxon>Eukaryota</taxon>
        <taxon>Fungi</taxon>
        <taxon>Dikarya</taxon>
        <taxon>Ascomycota</taxon>
        <taxon>Pezizomycotina</taxon>
        <taxon>Eurotiomycetes</taxon>
        <taxon>Eurotiomycetidae</taxon>
        <taxon>Onygenales</taxon>
        <taxon>Ajellomycetaceae</taxon>
        <taxon>Helicocarpus</taxon>
    </lineage>
</organism>
<accession>A0A2B7WHT4</accession>
<comment type="caution">
    <text evidence="1">The sequence shown here is derived from an EMBL/GenBank/DDBJ whole genome shotgun (WGS) entry which is preliminary data.</text>
</comment>